<dbReference type="EMBL" id="CALSDN010000004">
    <property type="protein sequence ID" value="CAH6720488.1"/>
    <property type="molecule type" value="Genomic_DNA"/>
</dbReference>
<reference evidence="1" key="1">
    <citation type="submission" date="2022-06" db="EMBL/GenBank/DDBJ databases">
        <authorList>
            <person name="Legras J.-L."/>
            <person name="Devillers H."/>
            <person name="Grondin C."/>
        </authorList>
    </citation>
    <scope>NUCLEOTIDE SEQUENCE</scope>
    <source>
        <strain evidence="1">CLIB 1444</strain>
    </source>
</reference>
<proteinExistence type="predicted"/>
<gene>
    <name evidence="1" type="ORF">CLIB1444_04S01178</name>
</gene>
<name>A0ACA9Y774_9ASCO</name>
<accession>A0ACA9Y774</accession>
<keyword evidence="2" id="KW-1185">Reference proteome</keyword>
<sequence length="85" mass="8975">MGSCFSSPDGRTLNEKVDGGVPKGSKAANARTNSGHSLGGTNEGDSRASAARAAQMRYDQVQQSKKDSEVKLQAMKKMSRSEKGI</sequence>
<protein>
    <submittedName>
        <fullName evidence="1">Uncharacterized protein</fullName>
    </submittedName>
</protein>
<evidence type="ECO:0000313" key="2">
    <source>
        <dbReference type="Proteomes" id="UP001152531"/>
    </source>
</evidence>
<evidence type="ECO:0000313" key="1">
    <source>
        <dbReference type="EMBL" id="CAH6720488.1"/>
    </source>
</evidence>
<dbReference type="Proteomes" id="UP001152531">
    <property type="component" value="Unassembled WGS sequence"/>
</dbReference>
<comment type="caution">
    <text evidence="1">The sequence shown here is derived from an EMBL/GenBank/DDBJ whole genome shotgun (WGS) entry which is preliminary data.</text>
</comment>
<organism evidence="1 2">
    <name type="scientific">[Candida] jaroonii</name>
    <dbReference type="NCBI Taxonomy" id="467808"/>
    <lineage>
        <taxon>Eukaryota</taxon>
        <taxon>Fungi</taxon>
        <taxon>Dikarya</taxon>
        <taxon>Ascomycota</taxon>
        <taxon>Saccharomycotina</taxon>
        <taxon>Pichiomycetes</taxon>
        <taxon>Debaryomycetaceae</taxon>
        <taxon>Yamadazyma</taxon>
    </lineage>
</organism>